<protein>
    <submittedName>
        <fullName evidence="2">Alcohol dehydrogenase zinc-binding domain protein</fullName>
    </submittedName>
</protein>
<gene>
    <name evidence="2" type="ordered locus">Celf_0056</name>
</gene>
<dbReference type="InterPro" id="IPR051397">
    <property type="entry name" value="Zn-ADH-like_protein"/>
</dbReference>
<reference evidence="2 3" key="1">
    <citation type="submission" date="2011-04" db="EMBL/GenBank/DDBJ databases">
        <title>Complete sequence of Cellulomonas fimi ATCC 484.</title>
        <authorList>
            <consortium name="US DOE Joint Genome Institute"/>
            <person name="Lucas S."/>
            <person name="Han J."/>
            <person name="Lapidus A."/>
            <person name="Cheng J.-F."/>
            <person name="Goodwin L."/>
            <person name="Pitluck S."/>
            <person name="Peters L."/>
            <person name="Chertkov O."/>
            <person name="Detter J.C."/>
            <person name="Han C."/>
            <person name="Tapia R."/>
            <person name="Land M."/>
            <person name="Hauser L."/>
            <person name="Kyrpides N."/>
            <person name="Ivanova N."/>
            <person name="Ovchinnikova G."/>
            <person name="Pagani I."/>
            <person name="Mead D."/>
            <person name="Brumm P."/>
            <person name="Woyke T."/>
        </authorList>
    </citation>
    <scope>NUCLEOTIDE SEQUENCE [LARGE SCALE GENOMIC DNA]</scope>
    <source>
        <strain evidence="3">ATCC 484 / DSM 20113 / JCM 1341 / NBRC 15513 / NCIMB 8980 / NCTC 7547</strain>
    </source>
</reference>
<evidence type="ECO:0000313" key="2">
    <source>
        <dbReference type="EMBL" id="AEE44207.1"/>
    </source>
</evidence>
<dbReference type="Gene3D" id="3.40.50.720">
    <property type="entry name" value="NAD(P)-binding Rossmann-like Domain"/>
    <property type="match status" value="1"/>
</dbReference>
<dbReference type="PANTHER" id="PTHR43677">
    <property type="entry name" value="SHORT-CHAIN DEHYDROGENASE/REDUCTASE"/>
    <property type="match status" value="1"/>
</dbReference>
<dbReference type="KEGG" id="cfi:Celf_0056"/>
<dbReference type="PANTHER" id="PTHR43677:SF4">
    <property type="entry name" value="QUINONE OXIDOREDUCTASE-LIKE PROTEIN 2"/>
    <property type="match status" value="1"/>
</dbReference>
<name>F4H3Y3_CELFA</name>
<feature type="domain" description="Enoyl reductase (ER)" evidence="1">
    <location>
        <begin position="10"/>
        <end position="319"/>
    </location>
</feature>
<sequence length="331" mass="33954">MKRWQAAEFGEVEQVLRLEEVPVPTPGPGEALVRVLAASLALPDLMMLRGEYPLVPAPPVTPGQEVVGIVEQAADGFPYAPGTQIVGGALTGGLAEYTLVPGWSAMPVMDGLSIQQAVGFVGSFHVAHIGLHHRAHLRAGEVLLVVGGAGRTGSAAIQVGKALGATVIATARTQSKARFCEEQGADLVVDLADPTTAAAIAELTGGRGVDVVYDTVGGDAYTQATTVLARSGARVLIVGFASGTPARPDGQDLLSRDYAVIGTLSSFRNDAERTDTLEALAAMVATGQIDPPVNAVHAFADVPEALARRAADASGQTVVTLTQPARAQASA</sequence>
<dbReference type="GO" id="GO:0016491">
    <property type="term" value="F:oxidoreductase activity"/>
    <property type="evidence" value="ECO:0007669"/>
    <property type="project" value="InterPro"/>
</dbReference>
<dbReference type="InterPro" id="IPR013149">
    <property type="entry name" value="ADH-like_C"/>
</dbReference>
<organism evidence="2 3">
    <name type="scientific">Cellulomonas fimi (strain ATCC 484 / DSM 20113 / JCM 1341 / CCUG 24087 / LMG 16345 / NBRC 15513 / NCIMB 8980 / NCTC 7547 / NRS-133)</name>
    <dbReference type="NCBI Taxonomy" id="590998"/>
    <lineage>
        <taxon>Bacteria</taxon>
        <taxon>Bacillati</taxon>
        <taxon>Actinomycetota</taxon>
        <taxon>Actinomycetes</taxon>
        <taxon>Micrococcales</taxon>
        <taxon>Cellulomonadaceae</taxon>
        <taxon>Cellulomonas</taxon>
    </lineage>
</organism>
<dbReference type="InterPro" id="IPR011032">
    <property type="entry name" value="GroES-like_sf"/>
</dbReference>
<dbReference type="Proteomes" id="UP000008460">
    <property type="component" value="Chromosome"/>
</dbReference>
<dbReference type="eggNOG" id="COG0604">
    <property type="taxonomic scope" value="Bacteria"/>
</dbReference>
<dbReference type="EMBL" id="CP002666">
    <property type="protein sequence ID" value="AEE44207.1"/>
    <property type="molecule type" value="Genomic_DNA"/>
</dbReference>
<dbReference type="SMART" id="SM00829">
    <property type="entry name" value="PKS_ER"/>
    <property type="match status" value="1"/>
</dbReference>
<accession>F4H3Y3</accession>
<dbReference type="SUPFAM" id="SSF50129">
    <property type="entry name" value="GroES-like"/>
    <property type="match status" value="1"/>
</dbReference>
<dbReference type="InterPro" id="IPR013154">
    <property type="entry name" value="ADH-like_N"/>
</dbReference>
<dbReference type="RefSeq" id="WP_013769237.1">
    <property type="nucleotide sequence ID" value="NC_015514.1"/>
</dbReference>
<keyword evidence="3" id="KW-1185">Reference proteome</keyword>
<dbReference type="AlphaFoldDB" id="F4H3Y3"/>
<dbReference type="Pfam" id="PF08240">
    <property type="entry name" value="ADH_N"/>
    <property type="match status" value="1"/>
</dbReference>
<evidence type="ECO:0000259" key="1">
    <source>
        <dbReference type="SMART" id="SM00829"/>
    </source>
</evidence>
<dbReference type="InterPro" id="IPR020843">
    <property type="entry name" value="ER"/>
</dbReference>
<dbReference type="Pfam" id="PF00107">
    <property type="entry name" value="ADH_zinc_N"/>
    <property type="match status" value="1"/>
</dbReference>
<proteinExistence type="predicted"/>
<dbReference type="Gene3D" id="3.90.180.10">
    <property type="entry name" value="Medium-chain alcohol dehydrogenases, catalytic domain"/>
    <property type="match status" value="1"/>
</dbReference>
<dbReference type="HOGENOM" id="CLU_026673_3_4_11"/>
<dbReference type="InterPro" id="IPR036291">
    <property type="entry name" value="NAD(P)-bd_dom_sf"/>
</dbReference>
<evidence type="ECO:0000313" key="3">
    <source>
        <dbReference type="Proteomes" id="UP000008460"/>
    </source>
</evidence>
<dbReference type="STRING" id="590998.Celf_0056"/>
<dbReference type="SUPFAM" id="SSF51735">
    <property type="entry name" value="NAD(P)-binding Rossmann-fold domains"/>
    <property type="match status" value="1"/>
</dbReference>